<keyword evidence="3" id="KW-1185">Reference proteome</keyword>
<organism evidence="2 3">
    <name type="scientific">Oryctes borbonicus</name>
    <dbReference type="NCBI Taxonomy" id="1629725"/>
    <lineage>
        <taxon>Eukaryota</taxon>
        <taxon>Metazoa</taxon>
        <taxon>Ecdysozoa</taxon>
        <taxon>Arthropoda</taxon>
        <taxon>Hexapoda</taxon>
        <taxon>Insecta</taxon>
        <taxon>Pterygota</taxon>
        <taxon>Neoptera</taxon>
        <taxon>Endopterygota</taxon>
        <taxon>Coleoptera</taxon>
        <taxon>Polyphaga</taxon>
        <taxon>Scarabaeiformia</taxon>
        <taxon>Scarabaeidae</taxon>
        <taxon>Dynastinae</taxon>
        <taxon>Oryctes</taxon>
    </lineage>
</organism>
<dbReference type="GO" id="GO:0051377">
    <property type="term" value="F:mannose-ethanolamine phosphotransferase activity"/>
    <property type="evidence" value="ECO:0007669"/>
    <property type="project" value="TreeGrafter"/>
</dbReference>
<protein>
    <recommendedName>
        <fullName evidence="4">GPI ethanolamine phosphate transferase 1</fullName>
    </recommendedName>
</protein>
<evidence type="ECO:0008006" key="4">
    <source>
        <dbReference type="Google" id="ProtNLM"/>
    </source>
</evidence>
<evidence type="ECO:0000256" key="1">
    <source>
        <dbReference type="SAM" id="Phobius"/>
    </source>
</evidence>
<dbReference type="PANTHER" id="PTHR23071:SF1">
    <property type="entry name" value="GPI ETHANOLAMINE PHOSPHATE TRANSFERASE 3"/>
    <property type="match status" value="1"/>
</dbReference>
<dbReference type="PANTHER" id="PTHR23071">
    <property type="entry name" value="PHOSPHATIDYLINOSITOL GLYCAN"/>
    <property type="match status" value="1"/>
</dbReference>
<keyword evidence="1" id="KW-0812">Transmembrane</keyword>
<dbReference type="GO" id="GO:0006506">
    <property type="term" value="P:GPI anchor biosynthetic process"/>
    <property type="evidence" value="ECO:0007669"/>
    <property type="project" value="InterPro"/>
</dbReference>
<comment type="caution">
    <text evidence="2">The sequence shown here is derived from an EMBL/GenBank/DDBJ whole genome shotgun (WGS) entry which is preliminary data.</text>
</comment>
<feature type="transmembrane region" description="Helical" evidence="1">
    <location>
        <begin position="299"/>
        <end position="320"/>
    </location>
</feature>
<dbReference type="AlphaFoldDB" id="A0A0T6B6E9"/>
<dbReference type="InterPro" id="IPR039524">
    <property type="entry name" value="PIGO/GPI13"/>
</dbReference>
<evidence type="ECO:0000313" key="2">
    <source>
        <dbReference type="EMBL" id="KRT82779.1"/>
    </source>
</evidence>
<name>A0A0T6B6E9_9SCAR</name>
<feature type="transmembrane region" description="Helical" evidence="1">
    <location>
        <begin position="368"/>
        <end position="393"/>
    </location>
</feature>
<accession>A0A0T6B6E9</accession>
<feature type="transmembrane region" description="Helical" evidence="1">
    <location>
        <begin position="540"/>
        <end position="560"/>
    </location>
</feature>
<dbReference type="EMBL" id="LJIG01009588">
    <property type="protein sequence ID" value="KRT82779.1"/>
    <property type="molecule type" value="Genomic_DNA"/>
</dbReference>
<feature type="transmembrane region" description="Helical" evidence="1">
    <location>
        <begin position="507"/>
        <end position="528"/>
    </location>
</feature>
<feature type="transmembrane region" description="Helical" evidence="1">
    <location>
        <begin position="413"/>
        <end position="431"/>
    </location>
</feature>
<keyword evidence="1" id="KW-0472">Membrane</keyword>
<feature type="transmembrane region" description="Helical" evidence="1">
    <location>
        <begin position="236"/>
        <end position="254"/>
    </location>
</feature>
<feature type="transmembrane region" description="Helical" evidence="1">
    <location>
        <begin position="260"/>
        <end position="278"/>
    </location>
</feature>
<dbReference type="OrthoDB" id="272139at2759"/>
<reference evidence="2 3" key="1">
    <citation type="submission" date="2015-09" db="EMBL/GenBank/DDBJ databases">
        <title>Draft genome of the scarab beetle Oryctes borbonicus.</title>
        <authorList>
            <person name="Meyer J.M."/>
            <person name="Markov G.V."/>
            <person name="Baskaran P."/>
            <person name="Herrmann M."/>
            <person name="Sommer R.J."/>
            <person name="Roedelsperger C."/>
        </authorList>
    </citation>
    <scope>NUCLEOTIDE SEQUENCE [LARGE SCALE GENOMIC DNA]</scope>
    <source>
        <strain evidence="2">OB123</strain>
        <tissue evidence="2">Whole animal</tissue>
    </source>
</reference>
<feature type="transmembrane region" description="Helical" evidence="1">
    <location>
        <begin position="166"/>
        <end position="189"/>
    </location>
</feature>
<sequence>MDQNQESVKQVDLIPTLATILGIPIPYSNLGIVIPSCLPLPISQTLNWTEIASIAWTNVQQMSLYIRDYASITTTFSAEKIEEMNIEYETLKNQLDSKHIDYEGFAHSCTAYMLELRKMCENIWIQFDSFLMTRGLLLCFTPVFFLYTLVNCLGTAQLSTIFSKSFIVFTYLVTFSILILTAVCYYASIISNFFITTYFFSGIVGVFILALILIQNWELISINWHEMSKRCKLIDMFYRFIVLVSVCAFFSNSFVVQESYVSAFLLLTFITITILDLFNNTPSKLSKNIKNNFKTSIRFKLLLLIGFACLLIRFSTYYWQCREEQNCSESSSQKLSSTNRAPLIFALIAVGLVITLTRMWLRCCGNLAAFNITVLFAQYVPTVITVCCGGFWVLHYLPVDGKPKSSSLWQADYLALIAYALIITGLFITYLKPLTVFVISHNANSYFQTPMKVVPQIFQQIKHLFSEKPQKKEDIPIICGLATVYSASFVIGAVYILLLFILLLGHVAAPSAVLLYFATATVLCISSIGRYEKSSDIMQLLQVPTSSLLTWVFLAIYFFYGTGHQPTFTNIAWEAAFVGTGGSFTNNYIPATLVVINTFGSYIIIGFLLPLLQIAPFSIYAIVTTLLNKKKEEHRDGSRGDVMLVEYGGVLLANTFSLSCKYICCFAIRVRLLTFSLLKILVS</sequence>
<evidence type="ECO:0000313" key="3">
    <source>
        <dbReference type="Proteomes" id="UP000051574"/>
    </source>
</evidence>
<feature type="transmembrane region" description="Helical" evidence="1">
    <location>
        <begin position="135"/>
        <end position="154"/>
    </location>
</feature>
<feature type="transmembrane region" description="Helical" evidence="1">
    <location>
        <begin position="340"/>
        <end position="361"/>
    </location>
</feature>
<proteinExistence type="predicted"/>
<keyword evidence="1" id="KW-1133">Transmembrane helix</keyword>
<dbReference type="GO" id="GO:0005789">
    <property type="term" value="C:endoplasmic reticulum membrane"/>
    <property type="evidence" value="ECO:0007669"/>
    <property type="project" value="TreeGrafter"/>
</dbReference>
<feature type="transmembrane region" description="Helical" evidence="1">
    <location>
        <begin position="602"/>
        <end position="627"/>
    </location>
</feature>
<gene>
    <name evidence="2" type="ORF">AMK59_4830</name>
</gene>
<feature type="transmembrane region" description="Helical" evidence="1">
    <location>
        <begin position="475"/>
        <end position="501"/>
    </location>
</feature>
<dbReference type="Proteomes" id="UP000051574">
    <property type="component" value="Unassembled WGS sequence"/>
</dbReference>
<feature type="transmembrane region" description="Helical" evidence="1">
    <location>
        <begin position="195"/>
        <end position="215"/>
    </location>
</feature>